<reference evidence="1 2" key="1">
    <citation type="submission" date="2024-02" db="EMBL/GenBank/DDBJ databases">
        <authorList>
            <person name="Chen Y."/>
            <person name="Shah S."/>
            <person name="Dougan E. K."/>
            <person name="Thang M."/>
            <person name="Chan C."/>
        </authorList>
    </citation>
    <scope>NUCLEOTIDE SEQUENCE [LARGE SCALE GENOMIC DNA]</scope>
</reference>
<dbReference type="Proteomes" id="UP001642484">
    <property type="component" value="Unassembled WGS sequence"/>
</dbReference>
<gene>
    <name evidence="1" type="ORF">CCMP2556_LOCUS36771</name>
</gene>
<accession>A0ABP0PGA5</accession>
<evidence type="ECO:0000313" key="1">
    <source>
        <dbReference type="EMBL" id="CAK9074646.1"/>
    </source>
</evidence>
<keyword evidence="2" id="KW-1185">Reference proteome</keyword>
<evidence type="ECO:0000313" key="2">
    <source>
        <dbReference type="Proteomes" id="UP001642484"/>
    </source>
</evidence>
<dbReference type="EMBL" id="CAXAMN010023028">
    <property type="protein sequence ID" value="CAK9074646.1"/>
    <property type="molecule type" value="Genomic_DNA"/>
</dbReference>
<proteinExistence type="predicted"/>
<sequence length="154" mass="17277">MLRSSTSTADYEHAQSNCHEELTPLARHDRVTHDRPDVSSVRYFVRTAQQSIVGGSGASCHLCRHHRLDPIRVAQSHLVWQGVAGSHLVWHLVLGTKKARGENPRPVSRPVVLFWWPSQRVGDEINQSAMCNMTVALACLDSTFKLFHAISQCQ</sequence>
<comment type="caution">
    <text evidence="1">The sequence shown here is derived from an EMBL/GenBank/DDBJ whole genome shotgun (WGS) entry which is preliminary data.</text>
</comment>
<organism evidence="1 2">
    <name type="scientific">Durusdinium trenchii</name>
    <dbReference type="NCBI Taxonomy" id="1381693"/>
    <lineage>
        <taxon>Eukaryota</taxon>
        <taxon>Sar</taxon>
        <taxon>Alveolata</taxon>
        <taxon>Dinophyceae</taxon>
        <taxon>Suessiales</taxon>
        <taxon>Symbiodiniaceae</taxon>
        <taxon>Durusdinium</taxon>
    </lineage>
</organism>
<protein>
    <submittedName>
        <fullName evidence="1">Uncharacterized protein</fullName>
    </submittedName>
</protein>
<name>A0ABP0PGA5_9DINO</name>